<sequence length="511" mass="57173">MPEMGKVSAATVAAGLRSSFKRITAAFIVGICGAAPFRPDDQTEIIFGDIVLSETLVQYDLGRQYHNIFQSKATLESSLARPGSEIRSLLAKLKVTSNRLKIQHDILPHIAALRKSLPRTRYPGAETDRFYQSSYIHKHRTNPTPCAICESALPIFCPRAAEADCNGIGCESNMLAPRQRLSGDQGVKFAPSVPTPQVHLGRIGSADTVMKSAEHRDRVAKEFGLVAFEMEGAGAWDLFQNTLVIKGVCDYADSHKNKRWQWFAAATAASCLKALLNDWDLADQVASRDSSRSTEGEYYHLMDYDYWTYRTDSDVRRLVPKYLDHHFNGEWLMILDNADDTNLWSTLGQSWSSPDNLVDCLPKGLKGSILVTTRNRQIATTLAGRYAVEILEMEFDQAEDILRNQLISTQILSDTSSSRKLLEMLTCLPLAIVQCASYINRNNISVKTYLQLLNEPEDEVIELLSKDFNDEGHQNPIATTWLLSFNQIREQDPDAAQYPAFIACIGEKNIP</sequence>
<dbReference type="Gene3D" id="3.40.50.1580">
    <property type="entry name" value="Nucleoside phosphorylase domain"/>
    <property type="match status" value="1"/>
</dbReference>
<dbReference type="AlphaFoldDB" id="A0A072PKF9"/>
<evidence type="ECO:0000313" key="2">
    <source>
        <dbReference type="Proteomes" id="UP000027920"/>
    </source>
</evidence>
<accession>A0A072PKF9</accession>
<name>A0A072PKF9_9EURO</name>
<evidence type="ECO:0008006" key="3">
    <source>
        <dbReference type="Google" id="ProtNLM"/>
    </source>
</evidence>
<comment type="caution">
    <text evidence="1">The sequence shown here is derived from an EMBL/GenBank/DDBJ whole genome shotgun (WGS) entry which is preliminary data.</text>
</comment>
<reference evidence="1 2" key="1">
    <citation type="submission" date="2013-03" db="EMBL/GenBank/DDBJ databases">
        <title>The Genome Sequence of Exophiala aquamarina CBS 119918.</title>
        <authorList>
            <consortium name="The Broad Institute Genomics Platform"/>
            <person name="Cuomo C."/>
            <person name="de Hoog S."/>
            <person name="Gorbushina A."/>
            <person name="Walker B."/>
            <person name="Young S.K."/>
            <person name="Zeng Q."/>
            <person name="Gargeya S."/>
            <person name="Fitzgerald M."/>
            <person name="Haas B."/>
            <person name="Abouelleil A."/>
            <person name="Allen A.W."/>
            <person name="Alvarado L."/>
            <person name="Arachchi H.M."/>
            <person name="Berlin A.M."/>
            <person name="Chapman S.B."/>
            <person name="Gainer-Dewar J."/>
            <person name="Goldberg J."/>
            <person name="Griggs A."/>
            <person name="Gujja S."/>
            <person name="Hansen M."/>
            <person name="Howarth C."/>
            <person name="Imamovic A."/>
            <person name="Ireland A."/>
            <person name="Larimer J."/>
            <person name="McCowan C."/>
            <person name="Murphy C."/>
            <person name="Pearson M."/>
            <person name="Poon T.W."/>
            <person name="Priest M."/>
            <person name="Roberts A."/>
            <person name="Saif S."/>
            <person name="Shea T."/>
            <person name="Sisk P."/>
            <person name="Sykes S."/>
            <person name="Wortman J."/>
            <person name="Nusbaum C."/>
            <person name="Birren B."/>
        </authorList>
    </citation>
    <scope>NUCLEOTIDE SEQUENCE [LARGE SCALE GENOMIC DNA]</scope>
    <source>
        <strain evidence="1 2">CBS 119918</strain>
    </source>
</reference>
<dbReference type="SUPFAM" id="SSF52540">
    <property type="entry name" value="P-loop containing nucleoside triphosphate hydrolases"/>
    <property type="match status" value="1"/>
</dbReference>
<gene>
    <name evidence="1" type="ORF">A1O9_07595</name>
</gene>
<keyword evidence="2" id="KW-1185">Reference proteome</keyword>
<dbReference type="PANTHER" id="PTHR46082:SF6">
    <property type="entry name" value="AAA+ ATPASE DOMAIN-CONTAINING PROTEIN-RELATED"/>
    <property type="match status" value="1"/>
</dbReference>
<dbReference type="STRING" id="1182545.A0A072PKF9"/>
<dbReference type="InterPro" id="IPR053137">
    <property type="entry name" value="NLR-like"/>
</dbReference>
<dbReference type="EMBL" id="AMGV01000006">
    <property type="protein sequence ID" value="KEF56015.1"/>
    <property type="molecule type" value="Genomic_DNA"/>
</dbReference>
<evidence type="ECO:0000313" key="1">
    <source>
        <dbReference type="EMBL" id="KEF56015.1"/>
    </source>
</evidence>
<dbReference type="InterPro" id="IPR027417">
    <property type="entry name" value="P-loop_NTPase"/>
</dbReference>
<organism evidence="1 2">
    <name type="scientific">Exophiala aquamarina CBS 119918</name>
    <dbReference type="NCBI Taxonomy" id="1182545"/>
    <lineage>
        <taxon>Eukaryota</taxon>
        <taxon>Fungi</taxon>
        <taxon>Dikarya</taxon>
        <taxon>Ascomycota</taxon>
        <taxon>Pezizomycotina</taxon>
        <taxon>Eurotiomycetes</taxon>
        <taxon>Chaetothyriomycetidae</taxon>
        <taxon>Chaetothyriales</taxon>
        <taxon>Herpotrichiellaceae</taxon>
        <taxon>Exophiala</taxon>
    </lineage>
</organism>
<dbReference type="GO" id="GO:0003824">
    <property type="term" value="F:catalytic activity"/>
    <property type="evidence" value="ECO:0007669"/>
    <property type="project" value="InterPro"/>
</dbReference>
<dbReference type="HOGENOM" id="CLU_000288_125_3_1"/>
<dbReference type="SUPFAM" id="SSF53167">
    <property type="entry name" value="Purine and uridine phosphorylases"/>
    <property type="match status" value="1"/>
</dbReference>
<dbReference type="VEuPathDB" id="FungiDB:A1O9_07595"/>
<dbReference type="GeneID" id="25282509"/>
<dbReference type="PANTHER" id="PTHR46082">
    <property type="entry name" value="ATP/GTP-BINDING PROTEIN-RELATED"/>
    <property type="match status" value="1"/>
</dbReference>
<dbReference type="InterPro" id="IPR035994">
    <property type="entry name" value="Nucleoside_phosphorylase_sf"/>
</dbReference>
<dbReference type="RefSeq" id="XP_013258605.1">
    <property type="nucleotide sequence ID" value="XM_013403151.1"/>
</dbReference>
<dbReference type="Proteomes" id="UP000027920">
    <property type="component" value="Unassembled WGS sequence"/>
</dbReference>
<proteinExistence type="predicted"/>
<dbReference type="GO" id="GO:0009116">
    <property type="term" value="P:nucleoside metabolic process"/>
    <property type="evidence" value="ECO:0007669"/>
    <property type="project" value="InterPro"/>
</dbReference>
<dbReference type="OrthoDB" id="4120815at2759"/>
<protein>
    <recommendedName>
        <fullName evidence="3">NB-ARC domain-containing protein</fullName>
    </recommendedName>
</protein>